<keyword evidence="4 5" id="KW-0443">Lipid metabolism</keyword>
<dbReference type="InterPro" id="IPR018490">
    <property type="entry name" value="cNMP-bd_dom_sf"/>
</dbReference>
<dbReference type="Pfam" id="PF00027">
    <property type="entry name" value="cNMP_binding"/>
    <property type="match status" value="1"/>
</dbReference>
<feature type="active site" description="Proton acceptor" evidence="5">
    <location>
        <position position="450"/>
    </location>
</feature>
<dbReference type="PROSITE" id="PS51635">
    <property type="entry name" value="PNPLA"/>
    <property type="match status" value="1"/>
</dbReference>
<keyword evidence="9" id="KW-1185">Reference proteome</keyword>
<dbReference type="CDD" id="cd00038">
    <property type="entry name" value="CAP_ED"/>
    <property type="match status" value="1"/>
</dbReference>
<keyword evidence="3 5" id="KW-0442">Lipid degradation</keyword>
<dbReference type="SUPFAM" id="SSF52151">
    <property type="entry name" value="FabD/lysophospholipase-like"/>
    <property type="match status" value="1"/>
</dbReference>
<sequence length="591" mass="61580">MRSVVQPEIPFLTALDAATAAALRARLEPIAVAGGQVLFRQGDPADALYALVSGTIGISARDAASGEERPVARVRPPETVGEMALLSGEPRSATATALRDAFLLRLSKTAFDDLVARHPATMLYFARLLAERLRTVSAHTPLAVAPMTFAVIGVTGDVDPAAFAARLAAALPGRTGCLAAWPDEADETWFHAYETAHDHVVYAAEAPGPGWPNLCLRRADHVLLLAAPGRPARGALDGRIAMPVPGWTRQDLVMLQPRDALRPAPLDPTLAGLPVAMRLQARAGSAADLARVARLAGGRARALVLGGGGARGFAHLGVMRALEEAGLAVDLVAGTSMGAVTGASLAMGWSLPEIQAHTVSAFVESSPLNDYTLPLAALTRGTKVDRRLAQHFGDARIEDLWLPYFCVSSNLTTGAAMVHERGLLAPALRASIAIPGLLPPVLAPEGVLVDGGIMNNLPADLMAARGRGAVLAVDVASDLALDTMPRRSLRSRLLRRALGVPCAMPGIAQILLRSATLSSDASAAMARARATAVLRPPLAGIDLRAWRSYAAVAEIGYRHARARIEAGALDAWAAGIAVAGQDRSGMAPVAG</sequence>
<comment type="similarity">
    <text evidence="1">Belongs to the NTE family.</text>
</comment>
<feature type="domain" description="PNPLA" evidence="7">
    <location>
        <begin position="303"/>
        <end position="463"/>
    </location>
</feature>
<feature type="active site" description="Nucleophile" evidence="5">
    <location>
        <position position="336"/>
    </location>
</feature>
<evidence type="ECO:0000313" key="9">
    <source>
        <dbReference type="Proteomes" id="UP001055153"/>
    </source>
</evidence>
<dbReference type="CDD" id="cd07205">
    <property type="entry name" value="Pat_PNPLA6_PNPLA7_NTE1_like"/>
    <property type="match status" value="1"/>
</dbReference>
<dbReference type="PROSITE" id="PS50042">
    <property type="entry name" value="CNMP_BINDING_3"/>
    <property type="match status" value="1"/>
</dbReference>
<reference evidence="8" key="1">
    <citation type="journal article" date="2021" name="Front. Microbiol.">
        <title>Comprehensive Comparative Genomics and Phenotyping of Methylobacterium Species.</title>
        <authorList>
            <person name="Alessa O."/>
            <person name="Ogura Y."/>
            <person name="Fujitani Y."/>
            <person name="Takami H."/>
            <person name="Hayashi T."/>
            <person name="Sahin N."/>
            <person name="Tani A."/>
        </authorList>
    </citation>
    <scope>NUCLEOTIDE SEQUENCE</scope>
    <source>
        <strain evidence="8">DSM 17168</strain>
    </source>
</reference>
<dbReference type="Gene3D" id="2.60.120.10">
    <property type="entry name" value="Jelly Rolls"/>
    <property type="match status" value="1"/>
</dbReference>
<accession>A0ABQ4S5S6</accession>
<dbReference type="InterPro" id="IPR050301">
    <property type="entry name" value="NTE"/>
</dbReference>
<gene>
    <name evidence="8" type="ORF">GMJLKIPL_0409</name>
</gene>
<evidence type="ECO:0000256" key="5">
    <source>
        <dbReference type="PROSITE-ProRule" id="PRU01161"/>
    </source>
</evidence>
<dbReference type="InterPro" id="IPR018488">
    <property type="entry name" value="cNMP-bd_CS"/>
</dbReference>
<dbReference type="SMART" id="SM00100">
    <property type="entry name" value="cNMP"/>
    <property type="match status" value="1"/>
</dbReference>
<dbReference type="Proteomes" id="UP001055153">
    <property type="component" value="Unassembled WGS sequence"/>
</dbReference>
<comment type="caution">
    <text evidence="8">The sequence shown here is derived from an EMBL/GenBank/DDBJ whole genome shotgun (WGS) entry which is preliminary data.</text>
</comment>
<evidence type="ECO:0000256" key="1">
    <source>
        <dbReference type="ARBA" id="ARBA00006636"/>
    </source>
</evidence>
<evidence type="ECO:0000259" key="6">
    <source>
        <dbReference type="PROSITE" id="PS50042"/>
    </source>
</evidence>
<dbReference type="PROSITE" id="PS00889">
    <property type="entry name" value="CNMP_BINDING_2"/>
    <property type="match status" value="1"/>
</dbReference>
<feature type="domain" description="Cyclic nucleotide-binding" evidence="6">
    <location>
        <begin position="11"/>
        <end position="115"/>
    </location>
</feature>
<evidence type="ECO:0000259" key="7">
    <source>
        <dbReference type="PROSITE" id="PS51635"/>
    </source>
</evidence>
<keyword evidence="2 5" id="KW-0378">Hydrolase</keyword>
<protein>
    <submittedName>
        <fullName evidence="8">NTE family protein</fullName>
    </submittedName>
</protein>
<organism evidence="8 9">
    <name type="scientific">Methylobacterium isbiliense</name>
    <dbReference type="NCBI Taxonomy" id="315478"/>
    <lineage>
        <taxon>Bacteria</taxon>
        <taxon>Pseudomonadati</taxon>
        <taxon>Pseudomonadota</taxon>
        <taxon>Alphaproteobacteria</taxon>
        <taxon>Hyphomicrobiales</taxon>
        <taxon>Methylobacteriaceae</taxon>
        <taxon>Methylobacterium</taxon>
    </lineage>
</organism>
<dbReference type="PANTHER" id="PTHR14226:SF29">
    <property type="entry name" value="NEUROPATHY TARGET ESTERASE SWS"/>
    <property type="match status" value="1"/>
</dbReference>
<dbReference type="SUPFAM" id="SSF51395">
    <property type="entry name" value="FMN-linked oxidoreductases"/>
    <property type="match status" value="1"/>
</dbReference>
<dbReference type="InterPro" id="IPR002641">
    <property type="entry name" value="PNPLA_dom"/>
</dbReference>
<dbReference type="RefSeq" id="WP_238233453.1">
    <property type="nucleotide sequence ID" value="NZ_BPQQ01000004.1"/>
</dbReference>
<name>A0ABQ4S5S6_9HYPH</name>
<dbReference type="PANTHER" id="PTHR14226">
    <property type="entry name" value="NEUROPATHY TARGET ESTERASE/SWISS CHEESE D.MELANOGASTER"/>
    <property type="match status" value="1"/>
</dbReference>
<evidence type="ECO:0000256" key="4">
    <source>
        <dbReference type="ARBA" id="ARBA00023098"/>
    </source>
</evidence>
<evidence type="ECO:0000313" key="8">
    <source>
        <dbReference type="EMBL" id="GJD98498.1"/>
    </source>
</evidence>
<dbReference type="InterPro" id="IPR000595">
    <property type="entry name" value="cNMP-bd_dom"/>
</dbReference>
<proteinExistence type="inferred from homology"/>
<evidence type="ECO:0000256" key="2">
    <source>
        <dbReference type="ARBA" id="ARBA00022801"/>
    </source>
</evidence>
<feature type="short sequence motif" description="GXSXG" evidence="5">
    <location>
        <begin position="334"/>
        <end position="338"/>
    </location>
</feature>
<evidence type="ECO:0000256" key="3">
    <source>
        <dbReference type="ARBA" id="ARBA00022963"/>
    </source>
</evidence>
<feature type="short sequence motif" description="GXGXXG" evidence="5">
    <location>
        <begin position="307"/>
        <end position="312"/>
    </location>
</feature>
<dbReference type="Gene3D" id="3.40.1090.10">
    <property type="entry name" value="Cytosolic phospholipase A2 catalytic domain"/>
    <property type="match status" value="2"/>
</dbReference>
<dbReference type="SUPFAM" id="SSF51206">
    <property type="entry name" value="cAMP-binding domain-like"/>
    <property type="match status" value="1"/>
</dbReference>
<reference evidence="8" key="2">
    <citation type="submission" date="2021-08" db="EMBL/GenBank/DDBJ databases">
        <authorList>
            <person name="Tani A."/>
            <person name="Ola A."/>
            <person name="Ogura Y."/>
            <person name="Katsura K."/>
            <person name="Hayashi T."/>
        </authorList>
    </citation>
    <scope>NUCLEOTIDE SEQUENCE</scope>
    <source>
        <strain evidence="8">DSM 17168</strain>
    </source>
</reference>
<dbReference type="EMBL" id="BPQQ01000004">
    <property type="protein sequence ID" value="GJD98498.1"/>
    <property type="molecule type" value="Genomic_DNA"/>
</dbReference>
<feature type="short sequence motif" description="DGA/G" evidence="5">
    <location>
        <begin position="450"/>
        <end position="452"/>
    </location>
</feature>
<dbReference type="Pfam" id="PF01734">
    <property type="entry name" value="Patatin"/>
    <property type="match status" value="1"/>
</dbReference>
<dbReference type="InterPro" id="IPR014710">
    <property type="entry name" value="RmlC-like_jellyroll"/>
</dbReference>
<dbReference type="InterPro" id="IPR016035">
    <property type="entry name" value="Acyl_Trfase/lysoPLipase"/>
</dbReference>